<dbReference type="GO" id="GO:0005085">
    <property type="term" value="F:guanyl-nucleotide exchange factor activity"/>
    <property type="evidence" value="ECO:0007669"/>
    <property type="project" value="TreeGrafter"/>
</dbReference>
<feature type="region of interest" description="Disordered" evidence="2">
    <location>
        <begin position="89"/>
        <end position="110"/>
    </location>
</feature>
<dbReference type="Proteomes" id="UP000091820">
    <property type="component" value="Unassembled WGS sequence"/>
</dbReference>
<dbReference type="PANTHER" id="PTHR45872">
    <property type="entry name" value="RHO GUANINE NUCLEOTIDE EXCHANGE FACTOR 2, ISOFORM D"/>
    <property type="match status" value="1"/>
</dbReference>
<feature type="compositionally biased region" description="Basic and acidic residues" evidence="2">
    <location>
        <begin position="693"/>
        <end position="707"/>
    </location>
</feature>
<organism evidence="3 4">
    <name type="scientific">Glossina brevipalpis</name>
    <dbReference type="NCBI Taxonomy" id="37001"/>
    <lineage>
        <taxon>Eukaryota</taxon>
        <taxon>Metazoa</taxon>
        <taxon>Ecdysozoa</taxon>
        <taxon>Arthropoda</taxon>
        <taxon>Hexapoda</taxon>
        <taxon>Insecta</taxon>
        <taxon>Pterygota</taxon>
        <taxon>Neoptera</taxon>
        <taxon>Endopterygota</taxon>
        <taxon>Diptera</taxon>
        <taxon>Brachycera</taxon>
        <taxon>Muscomorpha</taxon>
        <taxon>Hippoboscoidea</taxon>
        <taxon>Glossinidae</taxon>
        <taxon>Glossina</taxon>
    </lineage>
</organism>
<feature type="coiled-coil region" evidence="1">
    <location>
        <begin position="860"/>
        <end position="887"/>
    </location>
</feature>
<feature type="compositionally biased region" description="Basic and acidic residues" evidence="2">
    <location>
        <begin position="89"/>
        <end position="101"/>
    </location>
</feature>
<dbReference type="EnsemblMetazoa" id="GBRI015938-RA">
    <property type="protein sequence ID" value="GBRI015938-PA"/>
    <property type="gene ID" value="GBRI015938"/>
</dbReference>
<dbReference type="GO" id="GO:0005737">
    <property type="term" value="C:cytoplasm"/>
    <property type="evidence" value="ECO:0007669"/>
    <property type="project" value="TreeGrafter"/>
</dbReference>
<feature type="compositionally biased region" description="Polar residues" evidence="2">
    <location>
        <begin position="531"/>
        <end position="555"/>
    </location>
</feature>
<evidence type="ECO:0000256" key="1">
    <source>
        <dbReference type="SAM" id="Coils"/>
    </source>
</evidence>
<feature type="region of interest" description="Disordered" evidence="2">
    <location>
        <begin position="601"/>
        <end position="739"/>
    </location>
</feature>
<dbReference type="STRING" id="37001.A0A1A9WDU2"/>
<dbReference type="VEuPathDB" id="VectorBase:GBRI015938"/>
<keyword evidence="1" id="KW-0175">Coiled coil</keyword>
<proteinExistence type="predicted"/>
<dbReference type="GO" id="GO:0001664">
    <property type="term" value="F:G protein-coupled receptor binding"/>
    <property type="evidence" value="ECO:0007669"/>
    <property type="project" value="TreeGrafter"/>
</dbReference>
<feature type="compositionally biased region" description="Polar residues" evidence="2">
    <location>
        <begin position="26"/>
        <end position="42"/>
    </location>
</feature>
<protein>
    <submittedName>
        <fullName evidence="3">Uncharacterized protein</fullName>
    </submittedName>
</protein>
<reference evidence="4" key="1">
    <citation type="submission" date="2014-03" db="EMBL/GenBank/DDBJ databases">
        <authorList>
            <person name="Aksoy S."/>
            <person name="Warren W."/>
            <person name="Wilson R.K."/>
        </authorList>
    </citation>
    <scope>NUCLEOTIDE SEQUENCE [LARGE SCALE GENOMIC DNA]</scope>
    <source>
        <strain evidence="4">IAEA</strain>
    </source>
</reference>
<name>A0A1A9WDU2_9MUSC</name>
<feature type="region of interest" description="Disordered" evidence="2">
    <location>
        <begin position="937"/>
        <end position="979"/>
    </location>
</feature>
<feature type="region of interest" description="Disordered" evidence="2">
    <location>
        <begin position="26"/>
        <end position="72"/>
    </location>
</feature>
<feature type="compositionally biased region" description="Basic and acidic residues" evidence="2">
    <location>
        <begin position="609"/>
        <end position="635"/>
    </location>
</feature>
<evidence type="ECO:0000313" key="4">
    <source>
        <dbReference type="Proteomes" id="UP000091820"/>
    </source>
</evidence>
<feature type="compositionally biased region" description="Basic and acidic residues" evidence="2">
    <location>
        <begin position="940"/>
        <end position="950"/>
    </location>
</feature>
<keyword evidence="4" id="KW-1185">Reference proteome</keyword>
<reference evidence="3" key="2">
    <citation type="submission" date="2020-05" db="UniProtKB">
        <authorList>
            <consortium name="EnsemblMetazoa"/>
        </authorList>
    </citation>
    <scope>IDENTIFICATION</scope>
    <source>
        <strain evidence="3">IAEA</strain>
    </source>
</reference>
<evidence type="ECO:0000256" key="2">
    <source>
        <dbReference type="SAM" id="MobiDB-lite"/>
    </source>
</evidence>
<feature type="compositionally biased region" description="Basic and acidic residues" evidence="2">
    <location>
        <begin position="645"/>
        <end position="669"/>
    </location>
</feature>
<feature type="compositionally biased region" description="Polar residues" evidence="2">
    <location>
        <begin position="54"/>
        <end position="72"/>
    </location>
</feature>
<feature type="region of interest" description="Disordered" evidence="2">
    <location>
        <begin position="531"/>
        <end position="567"/>
    </location>
</feature>
<evidence type="ECO:0000313" key="3">
    <source>
        <dbReference type="EnsemblMetazoa" id="GBRI015938-PA"/>
    </source>
</evidence>
<dbReference type="PANTHER" id="PTHR45872:SF2">
    <property type="entry name" value="RHO GUANINE NUCLEOTIDE EXCHANGE FACTOR 2, ISOFORM D"/>
    <property type="match status" value="1"/>
</dbReference>
<accession>A0A1A9WDU2</accession>
<dbReference type="GO" id="GO:0007186">
    <property type="term" value="P:G protein-coupled receptor signaling pathway"/>
    <property type="evidence" value="ECO:0007669"/>
    <property type="project" value="TreeGrafter"/>
</dbReference>
<feature type="compositionally biased region" description="Polar residues" evidence="2">
    <location>
        <begin position="709"/>
        <end position="733"/>
    </location>
</feature>
<feature type="compositionally biased region" description="Low complexity" evidence="2">
    <location>
        <begin position="954"/>
        <end position="971"/>
    </location>
</feature>
<sequence length="979" mass="106707">MNFLSPDDIFSGVRRKSLCNGSLLALSSSSKQNAESGSSTPSKSKKERRRGSFNEVNVGTSSGTNHNTGRRSSLVSRWFKHISDAAEQYKPRTKSANHEPIDDPAIATLPHSNTRESLELTPERPPPQSATATVVTTPLAPMMPILPNVMGYDKVNIAQNIDQNCSNNNTNTNNCNSNSVEVQLRNGRRENTHTSPGITESCPPYYNVKQRLSQNELGPNAGAVNRTMSTRSCGEANNNYNNMSEFAAANGVTLRHTQSARQANNGILASDDAINDGNKRDSTSIVYSNNSNNTRTLMQSPLEEPTAIQISISPAHTAEPVLTLVEKLRRLDASIREGLMEKQKIICDMFRLPIEHFHEIVDIAAMPEAPKDSADIALAAYAQVQSLTEVINEYMQITPEQEISAVSTAVCDKCHEKQQHLSNREKTTFVKSDTPPPLPPPKKQIAQAQQQVPTPTVPKLQMLGLAETDIHEDDDGYCEIDELRLPALPHLMKTISPALSTAKVTVTPSFPASLSKSVTQLQSPVIVTESQTSNSTGAVIQTNSTPELTKRQSTLSSDSIPEESPDEVTNALNDHHIEEMQTSNESKDDVVLTAENIEQKQQATSVTASDHDVVPSKQLEEKNTETQENSIREDSQQSETGKNNNTDKPETEGENKEVASTEEEEKKESEDDSEDKDDDSTMHTAECESASLEIKEPVSNETTEHLKHSVTTTTSVATEPKKQQTSNSTQADDSSLDSENVEINEVYETFSSLKKHENAALIMVDNSTQTIFPSTQHSSSIAISPTTTAATNTQERSTSTVATNTTTTTTTNTANAITASLCGPNRIQHAHTLEPSVPCHALNNIVSALNAQISLLLPKINERDMERDRLRKENLHLQEEKHSYQSTKETPNESIIINACKTDDQIDGSSPAPSVTAKSMPTIALTGPIEAQPLITESEGAEHSKTDVETNKLTTAATTITATTTTTTTTTMKPPEAKN</sequence>
<feature type="region of interest" description="Disordered" evidence="2">
    <location>
        <begin position="421"/>
        <end position="443"/>
    </location>
</feature>
<dbReference type="AlphaFoldDB" id="A0A1A9WDU2"/>